<dbReference type="InterPro" id="IPR011008">
    <property type="entry name" value="Dimeric_a/b-barrel"/>
</dbReference>
<dbReference type="PROSITE" id="PS50956">
    <property type="entry name" value="HTH_ASNC_2"/>
    <property type="match status" value="1"/>
</dbReference>
<evidence type="ECO:0000259" key="4">
    <source>
        <dbReference type="PROSITE" id="PS50956"/>
    </source>
</evidence>
<keyword evidence="2" id="KW-0238">DNA-binding</keyword>
<dbReference type="OrthoDB" id="6995at2157"/>
<feature type="domain" description="HTH asnC-type" evidence="4">
    <location>
        <begin position="12"/>
        <end position="73"/>
    </location>
</feature>
<dbReference type="Gene3D" id="1.10.10.10">
    <property type="entry name" value="Winged helix-like DNA-binding domain superfamily/Winged helix DNA-binding domain"/>
    <property type="match status" value="1"/>
</dbReference>
<dbReference type="GO" id="GO:0005829">
    <property type="term" value="C:cytosol"/>
    <property type="evidence" value="ECO:0007669"/>
    <property type="project" value="TreeGrafter"/>
</dbReference>
<dbReference type="PANTHER" id="PTHR30154:SF34">
    <property type="entry name" value="TRANSCRIPTIONAL REGULATOR AZLB"/>
    <property type="match status" value="1"/>
</dbReference>
<evidence type="ECO:0000313" key="5">
    <source>
        <dbReference type="EMBL" id="KZX13692.1"/>
    </source>
</evidence>
<dbReference type="InterPro" id="IPR036390">
    <property type="entry name" value="WH_DNA-bd_sf"/>
</dbReference>
<sequence>MKSDNIEEIVKLDGTDKKILKIINKDARTPYRQISRDLDISVGTVHNRIDKLVKTEVIKKFTSIMNHEKLGYNLTTIIGVKLKNGQLDSWENSKYSPNIIGIYEVTGEYDALLITKFRDTHELDAFIKDLLKEPGIYKTCTQMVLNIIKEDLGSAEML</sequence>
<dbReference type="InterPro" id="IPR011991">
    <property type="entry name" value="ArsR-like_HTH"/>
</dbReference>
<dbReference type="Proteomes" id="UP000077066">
    <property type="component" value="Unassembled WGS sequence"/>
</dbReference>
<dbReference type="PRINTS" id="PR00033">
    <property type="entry name" value="HTHASNC"/>
</dbReference>
<dbReference type="STRING" id="55758.MBFIL_09880"/>
<evidence type="ECO:0000256" key="1">
    <source>
        <dbReference type="ARBA" id="ARBA00023015"/>
    </source>
</evidence>
<dbReference type="SMART" id="SM00344">
    <property type="entry name" value="HTH_ASNC"/>
    <property type="match status" value="1"/>
</dbReference>
<name>A0A166BQR8_9EURY</name>
<proteinExistence type="predicted"/>
<dbReference type="InterPro" id="IPR019887">
    <property type="entry name" value="Tscrpt_reg_AsnC/Lrp_C"/>
</dbReference>
<dbReference type="Pfam" id="PF13412">
    <property type="entry name" value="HTH_24"/>
    <property type="match status" value="1"/>
</dbReference>
<evidence type="ECO:0000256" key="3">
    <source>
        <dbReference type="ARBA" id="ARBA00023163"/>
    </source>
</evidence>
<dbReference type="PATRIC" id="fig|55758.3.peg.1135"/>
<dbReference type="EMBL" id="LWMT01000202">
    <property type="protein sequence ID" value="KZX13692.1"/>
    <property type="molecule type" value="Genomic_DNA"/>
</dbReference>
<dbReference type="InterPro" id="IPR000485">
    <property type="entry name" value="AsnC-type_HTH_dom"/>
</dbReference>
<keyword evidence="3" id="KW-0804">Transcription</keyword>
<dbReference type="GO" id="GO:0043200">
    <property type="term" value="P:response to amino acid"/>
    <property type="evidence" value="ECO:0007669"/>
    <property type="project" value="TreeGrafter"/>
</dbReference>
<protein>
    <submittedName>
        <fullName evidence="5">HTH-type transcriptional regulator LrpC</fullName>
    </submittedName>
</protein>
<reference evidence="5 6" key="1">
    <citation type="submission" date="2016-04" db="EMBL/GenBank/DDBJ databases">
        <title>Genome sequence of Methanobrevibacter filiformis DSM 11501.</title>
        <authorList>
            <person name="Poehlein A."/>
            <person name="Seedorf H."/>
            <person name="Daniel R."/>
        </authorList>
    </citation>
    <scope>NUCLEOTIDE SEQUENCE [LARGE SCALE GENOMIC DNA]</scope>
    <source>
        <strain evidence="5 6">DSM 11501</strain>
    </source>
</reference>
<dbReference type="AlphaFoldDB" id="A0A166BQR8"/>
<gene>
    <name evidence="5" type="primary">lrpC</name>
    <name evidence="5" type="ORF">MBFIL_09880</name>
</gene>
<keyword evidence="6" id="KW-1185">Reference proteome</keyword>
<dbReference type="CDD" id="cd00090">
    <property type="entry name" value="HTH_ARSR"/>
    <property type="match status" value="1"/>
</dbReference>
<dbReference type="Pfam" id="PF01037">
    <property type="entry name" value="AsnC_trans_reg"/>
    <property type="match status" value="1"/>
</dbReference>
<comment type="caution">
    <text evidence="5">The sequence shown here is derived from an EMBL/GenBank/DDBJ whole genome shotgun (WGS) entry which is preliminary data.</text>
</comment>
<dbReference type="RefSeq" id="WP_066972076.1">
    <property type="nucleotide sequence ID" value="NZ_LWMT01000202.1"/>
</dbReference>
<evidence type="ECO:0000256" key="2">
    <source>
        <dbReference type="ARBA" id="ARBA00023125"/>
    </source>
</evidence>
<keyword evidence="1" id="KW-0805">Transcription regulation</keyword>
<dbReference type="PANTHER" id="PTHR30154">
    <property type="entry name" value="LEUCINE-RESPONSIVE REGULATORY PROTEIN"/>
    <property type="match status" value="1"/>
</dbReference>
<dbReference type="GO" id="GO:0043565">
    <property type="term" value="F:sequence-specific DNA binding"/>
    <property type="evidence" value="ECO:0007669"/>
    <property type="project" value="InterPro"/>
</dbReference>
<evidence type="ECO:0000313" key="6">
    <source>
        <dbReference type="Proteomes" id="UP000077066"/>
    </source>
</evidence>
<dbReference type="InterPro" id="IPR019888">
    <property type="entry name" value="Tscrpt_reg_AsnC-like"/>
</dbReference>
<accession>A0A166BQR8</accession>
<organism evidence="5 6">
    <name type="scientific">Methanobrevibacter filiformis</name>
    <dbReference type="NCBI Taxonomy" id="55758"/>
    <lineage>
        <taxon>Archaea</taxon>
        <taxon>Methanobacteriati</taxon>
        <taxon>Methanobacteriota</taxon>
        <taxon>Methanomada group</taxon>
        <taxon>Methanobacteria</taxon>
        <taxon>Methanobacteriales</taxon>
        <taxon>Methanobacteriaceae</taxon>
        <taxon>Methanobrevibacter</taxon>
    </lineage>
</organism>
<dbReference type="SUPFAM" id="SSF54909">
    <property type="entry name" value="Dimeric alpha+beta barrel"/>
    <property type="match status" value="1"/>
</dbReference>
<dbReference type="InterPro" id="IPR036388">
    <property type="entry name" value="WH-like_DNA-bd_sf"/>
</dbReference>
<dbReference type="Gene3D" id="3.30.70.920">
    <property type="match status" value="1"/>
</dbReference>
<dbReference type="SUPFAM" id="SSF46785">
    <property type="entry name" value="Winged helix' DNA-binding domain"/>
    <property type="match status" value="1"/>
</dbReference>